<dbReference type="EMBL" id="AF279106">
    <property type="protein sequence ID" value="AAQ62359.1"/>
    <property type="molecule type" value="Genomic_DNA"/>
</dbReference>
<organism evidence="2">
    <name type="scientific">Gamma-proteobacterium EBAC31A08</name>
    <dbReference type="NCBI Taxonomy" id="133804"/>
    <lineage>
        <taxon>Bacteria</taxon>
        <taxon>Pseudomonadati</taxon>
        <taxon>Pseudomonadota</taxon>
        <taxon>Gammaproteobacteria</taxon>
        <taxon>environmental samples</taxon>
    </lineage>
</organism>
<reference evidence="2" key="1">
    <citation type="journal article" date="2000" name="Science">
        <title>Bacterial rhodopsin: evidence for a new type of phototrophy in the sea.</title>
        <authorList>
            <person name="Beja O."/>
            <person name="Aravind L."/>
            <person name="Koonin E.V."/>
            <person name="Suzuki M.T."/>
            <person name="Hadd A."/>
            <person name="Nguyen L.P."/>
            <person name="Jovanovich S.B."/>
            <person name="Gates C.M."/>
            <person name="Feldman R.A."/>
            <person name="Spudich J.L."/>
            <person name="Spudich E.N."/>
            <person name="DeLong E.F."/>
        </authorList>
    </citation>
    <scope>NUCLEOTIDE SEQUENCE</scope>
</reference>
<dbReference type="AlphaFoldDB" id="Q7BKH7"/>
<evidence type="ECO:0000256" key="1">
    <source>
        <dbReference type="SAM" id="SignalP"/>
    </source>
</evidence>
<accession>Q7BKH7</accession>
<proteinExistence type="predicted"/>
<name>Q7BKH7_PRB01</name>
<evidence type="ECO:0000313" key="2">
    <source>
        <dbReference type="EMBL" id="AAQ62359.1"/>
    </source>
</evidence>
<feature type="chain" id="PRO_5004287151" evidence="1">
    <location>
        <begin position="19"/>
        <end position="168"/>
    </location>
</feature>
<reference evidence="2" key="2">
    <citation type="submission" date="2003-08" db="EMBL/GenBank/DDBJ databases">
        <authorList>
            <person name="Beja O."/>
            <person name="Aravind L."/>
            <person name="Koonin E.V."/>
            <person name="Suzuki M.T."/>
            <person name="Hadd A."/>
            <person name="Nguyen L.P."/>
            <person name="Jovanovich S.B."/>
            <person name="Gates C.M."/>
            <person name="Feldman R.A."/>
            <person name="DeLong E.F."/>
        </authorList>
    </citation>
    <scope>NUCLEOTIDE SEQUENCE</scope>
</reference>
<feature type="signal peptide" evidence="1">
    <location>
        <begin position="1"/>
        <end position="18"/>
    </location>
</feature>
<keyword evidence="1" id="KW-0732">Signal</keyword>
<protein>
    <submittedName>
        <fullName evidence="2">Uncharacterized protein</fullName>
    </submittedName>
</protein>
<sequence>MIKYLFIIALFISNFAYANIDAARCAGISSDQERLDCYDLIFKANDELPLDSNIKTLITPAIKAVTPADSIKIENKATKEKDFGLPKTKIKNSAKNSIKTSVVRIKKTKSGKLIFTLENEQEWTAETSYRARNMFKPETAVILEEALVSGFYMINISNKQKIRIKRLK</sequence>